<keyword evidence="3" id="KW-0813">Transport</keyword>
<keyword evidence="9" id="KW-0472">Membrane</keyword>
<dbReference type="InterPro" id="IPR038377">
    <property type="entry name" value="Na/Glc_symporter_sf"/>
</dbReference>
<dbReference type="GO" id="GO:0015075">
    <property type="term" value="F:monoatomic ion transmembrane transporter activity"/>
    <property type="evidence" value="ECO:0007669"/>
    <property type="project" value="UniProtKB-ARBA"/>
</dbReference>
<evidence type="ECO:0000256" key="8">
    <source>
        <dbReference type="ARBA" id="ARBA00023065"/>
    </source>
</evidence>
<dbReference type="EMBL" id="CACRXK020007437">
    <property type="protein sequence ID" value="CAB4012239.1"/>
    <property type="molecule type" value="Genomic_DNA"/>
</dbReference>
<evidence type="ECO:0000256" key="3">
    <source>
        <dbReference type="ARBA" id="ARBA00022448"/>
    </source>
</evidence>
<keyword evidence="10" id="KW-0325">Glycoprotein</keyword>
<reference evidence="14" key="1">
    <citation type="submission" date="2020-04" db="EMBL/GenBank/DDBJ databases">
        <authorList>
            <person name="Alioto T."/>
            <person name="Alioto T."/>
            <person name="Gomez Garrido J."/>
        </authorList>
    </citation>
    <scope>NUCLEOTIDE SEQUENCE</scope>
    <source>
        <strain evidence="14">A484AB</strain>
    </source>
</reference>
<evidence type="ECO:0000256" key="7">
    <source>
        <dbReference type="ARBA" id="ARBA00023053"/>
    </source>
</evidence>
<keyword evidence="5" id="KW-0812">Transmembrane</keyword>
<dbReference type="GO" id="GO:0098660">
    <property type="term" value="P:inorganic ion transmembrane transport"/>
    <property type="evidence" value="ECO:0007669"/>
    <property type="project" value="UniProtKB-ARBA"/>
</dbReference>
<dbReference type="PANTHER" id="PTHR42985:SF40">
    <property type="entry name" value="LD47995P-RELATED"/>
    <property type="match status" value="1"/>
</dbReference>
<dbReference type="GO" id="GO:0006814">
    <property type="term" value="P:sodium ion transport"/>
    <property type="evidence" value="ECO:0007669"/>
    <property type="project" value="UniProtKB-KW"/>
</dbReference>
<name>A0A6S7I5L3_PARCT</name>
<keyword evidence="4" id="KW-1003">Cell membrane</keyword>
<dbReference type="PROSITE" id="PS50283">
    <property type="entry name" value="NA_SOLUT_SYMP_3"/>
    <property type="match status" value="1"/>
</dbReference>
<dbReference type="PROSITE" id="PS00456">
    <property type="entry name" value="NA_SOLUT_SYMP_1"/>
    <property type="match status" value="1"/>
</dbReference>
<comment type="subcellular location">
    <subcellularLocation>
        <location evidence="1">Cell membrane</location>
        <topology evidence="1">Multi-pass membrane protein</topology>
    </subcellularLocation>
</comment>
<keyword evidence="15" id="KW-1185">Reference proteome</keyword>
<dbReference type="InterPro" id="IPR001734">
    <property type="entry name" value="Na/solute_symporter"/>
</dbReference>
<keyword evidence="11" id="KW-0739">Sodium transport</keyword>
<dbReference type="Gene3D" id="1.20.1730.10">
    <property type="entry name" value="Sodium/glucose cotransporter"/>
    <property type="match status" value="1"/>
</dbReference>
<organism evidence="14 15">
    <name type="scientific">Paramuricea clavata</name>
    <name type="common">Red gorgonian</name>
    <name type="synonym">Violescent sea-whip</name>
    <dbReference type="NCBI Taxonomy" id="317549"/>
    <lineage>
        <taxon>Eukaryota</taxon>
        <taxon>Metazoa</taxon>
        <taxon>Cnidaria</taxon>
        <taxon>Anthozoa</taxon>
        <taxon>Octocorallia</taxon>
        <taxon>Malacalcyonacea</taxon>
        <taxon>Plexauridae</taxon>
        <taxon>Paramuricea</taxon>
    </lineage>
</organism>
<sequence length="241" mass="26281">AGVPLAVSIISTGVVCTFYTTLGGLKAVIWTDVFQALVMVAGLITVFIVGTVNVGGFDKVWQINKDRGRLTFFDFNPDPTIRNTFWTLTIGGAFTVMFPWTASQAAVQRFLASKSVKSAQNALWLNIPGLIFVVMLCCLDGLVIFAVYADCDLRKSKKVTSNDQVLPYFVIDKLGYLTGVPGLFMACLFSGTLSTASSGINSLITVTLEDVVRKRWTDLSDYEATKLSKILGKLIVTMAYK</sequence>
<evidence type="ECO:0000313" key="15">
    <source>
        <dbReference type="Proteomes" id="UP001152795"/>
    </source>
</evidence>
<dbReference type="Pfam" id="PF00474">
    <property type="entry name" value="SSF"/>
    <property type="match status" value="1"/>
</dbReference>
<comment type="similarity">
    <text evidence="2 13">Belongs to the sodium:solute symporter (SSF) (TC 2.A.21) family.</text>
</comment>
<evidence type="ECO:0000256" key="10">
    <source>
        <dbReference type="ARBA" id="ARBA00023180"/>
    </source>
</evidence>
<accession>A0A6S7I5L3</accession>
<evidence type="ECO:0000256" key="6">
    <source>
        <dbReference type="ARBA" id="ARBA00022989"/>
    </source>
</evidence>
<protein>
    <submittedName>
        <fullName evidence="14">Sodium-coupled monocarboxylate transporter 1-like</fullName>
    </submittedName>
</protein>
<evidence type="ECO:0000256" key="4">
    <source>
        <dbReference type="ARBA" id="ARBA00022475"/>
    </source>
</evidence>
<dbReference type="InterPro" id="IPR051163">
    <property type="entry name" value="Sodium:Solute_Symporter_SSF"/>
</dbReference>
<evidence type="ECO:0000256" key="5">
    <source>
        <dbReference type="ARBA" id="ARBA00022692"/>
    </source>
</evidence>
<dbReference type="GO" id="GO:0015293">
    <property type="term" value="F:symporter activity"/>
    <property type="evidence" value="ECO:0007669"/>
    <property type="project" value="TreeGrafter"/>
</dbReference>
<feature type="non-terminal residue" evidence="14">
    <location>
        <position position="1"/>
    </location>
</feature>
<evidence type="ECO:0000313" key="14">
    <source>
        <dbReference type="EMBL" id="CAB4012239.1"/>
    </source>
</evidence>
<evidence type="ECO:0000256" key="12">
    <source>
        <dbReference type="ARBA" id="ARBA00036099"/>
    </source>
</evidence>
<evidence type="ECO:0000256" key="1">
    <source>
        <dbReference type="ARBA" id="ARBA00004651"/>
    </source>
</evidence>
<gene>
    <name evidence="14" type="ORF">PACLA_8A083062</name>
</gene>
<dbReference type="AlphaFoldDB" id="A0A6S7I5L3"/>
<evidence type="ECO:0000256" key="11">
    <source>
        <dbReference type="ARBA" id="ARBA00023201"/>
    </source>
</evidence>
<keyword evidence="7" id="KW-0915">Sodium</keyword>
<dbReference type="PANTHER" id="PTHR42985">
    <property type="entry name" value="SODIUM-COUPLED MONOCARBOXYLATE TRANSPORTER"/>
    <property type="match status" value="1"/>
</dbReference>
<comment type="catalytic activity">
    <reaction evidence="12">
        <text>iodide(out) + 2 Na(+)(out) = iodide(in) + 2 Na(+)(in)</text>
        <dbReference type="Rhea" id="RHEA:71207"/>
        <dbReference type="ChEBI" id="CHEBI:16382"/>
        <dbReference type="ChEBI" id="CHEBI:29101"/>
    </reaction>
</comment>
<evidence type="ECO:0000256" key="9">
    <source>
        <dbReference type="ARBA" id="ARBA00023136"/>
    </source>
</evidence>
<evidence type="ECO:0000256" key="13">
    <source>
        <dbReference type="RuleBase" id="RU362091"/>
    </source>
</evidence>
<proteinExistence type="inferred from homology"/>
<evidence type="ECO:0000256" key="2">
    <source>
        <dbReference type="ARBA" id="ARBA00006434"/>
    </source>
</evidence>
<dbReference type="GO" id="GO:0005886">
    <property type="term" value="C:plasma membrane"/>
    <property type="evidence" value="ECO:0007669"/>
    <property type="project" value="UniProtKB-SubCell"/>
</dbReference>
<comment type="caution">
    <text evidence="14">The sequence shown here is derived from an EMBL/GenBank/DDBJ whole genome shotgun (WGS) entry which is preliminary data.</text>
</comment>
<dbReference type="OrthoDB" id="6132759at2759"/>
<dbReference type="InterPro" id="IPR018212">
    <property type="entry name" value="Na/solute_symporter_CS"/>
</dbReference>
<keyword evidence="6" id="KW-1133">Transmembrane helix</keyword>
<keyword evidence="8" id="KW-0406">Ion transport</keyword>
<dbReference type="Proteomes" id="UP001152795">
    <property type="component" value="Unassembled WGS sequence"/>
</dbReference>